<evidence type="ECO:0000313" key="3">
    <source>
        <dbReference type="Proteomes" id="UP000626109"/>
    </source>
</evidence>
<dbReference type="SUPFAM" id="SSF53474">
    <property type="entry name" value="alpha/beta-Hydrolases"/>
    <property type="match status" value="1"/>
</dbReference>
<dbReference type="InterPro" id="IPR029058">
    <property type="entry name" value="AB_hydrolase_fold"/>
</dbReference>
<keyword evidence="1" id="KW-0472">Membrane</keyword>
<organism evidence="2 3">
    <name type="scientific">Polarella glacialis</name>
    <name type="common">Dinoflagellate</name>
    <dbReference type="NCBI Taxonomy" id="89957"/>
    <lineage>
        <taxon>Eukaryota</taxon>
        <taxon>Sar</taxon>
        <taxon>Alveolata</taxon>
        <taxon>Dinophyceae</taxon>
        <taxon>Suessiales</taxon>
        <taxon>Suessiaceae</taxon>
        <taxon>Polarella</taxon>
    </lineage>
</organism>
<evidence type="ECO:0000256" key="1">
    <source>
        <dbReference type="SAM" id="Phobius"/>
    </source>
</evidence>
<proteinExistence type="predicted"/>
<dbReference type="Proteomes" id="UP000626109">
    <property type="component" value="Unassembled WGS sequence"/>
</dbReference>
<protein>
    <submittedName>
        <fullName evidence="2">Uncharacterized protein</fullName>
    </submittedName>
</protein>
<evidence type="ECO:0000313" key="2">
    <source>
        <dbReference type="EMBL" id="CAE8734735.1"/>
    </source>
</evidence>
<gene>
    <name evidence="2" type="ORF">PGLA2088_LOCUS47464</name>
</gene>
<keyword evidence="1" id="KW-1133">Transmembrane helix</keyword>
<reference evidence="2" key="1">
    <citation type="submission" date="2021-02" db="EMBL/GenBank/DDBJ databases">
        <authorList>
            <person name="Dougan E. K."/>
            <person name="Rhodes N."/>
            <person name="Thang M."/>
            <person name="Chan C."/>
        </authorList>
    </citation>
    <scope>NUCLEOTIDE SEQUENCE</scope>
</reference>
<keyword evidence="1" id="KW-0812">Transmembrane</keyword>
<feature type="transmembrane region" description="Helical" evidence="1">
    <location>
        <begin position="57"/>
        <end position="80"/>
    </location>
</feature>
<comment type="caution">
    <text evidence="2">The sequence shown here is derived from an EMBL/GenBank/DDBJ whole genome shotgun (WGS) entry which is preliminary data.</text>
</comment>
<dbReference type="Gene3D" id="3.40.50.1820">
    <property type="entry name" value="alpha/beta hydrolase"/>
    <property type="match status" value="1"/>
</dbReference>
<accession>A0A813LPN3</accession>
<name>A0A813LPN3_POLGL</name>
<dbReference type="EMBL" id="CAJNNW010036474">
    <property type="protein sequence ID" value="CAE8734735.1"/>
    <property type="molecule type" value="Genomic_DNA"/>
</dbReference>
<sequence>MGSICGKANPTTIQPEEELPLTAASTAPEKSGWGRCRGPGECCHGPDECCRAWCRCLVPTICCIWVLLTVVGIVGGYSFVRVCSVPFTGIDIPLHAVGLVCKEGNIAVRLSDCAPGIFNCQFGMGKPFTPVNVSDSAMPGSLWTPECTGQDLLDNQRELSSENPFELISFPSRKGEEGQPTINITAWWLPAPGKDGKKAPRIVMSHGNNVNFNDNTVQLPAYMLRELGFSVLLPNLRDHGSSGNSTPHEIIWGYAYHLDLLGAWDYAVNDPEGVLGGRMPDERVGIMGYSMGGFAAAIAFGVEPRVPAAWLDSAVFDLGEELTFNLALIFGFLPPSVLSYMTAVSLWFGSYFAGANIELYQPASSLTSAAALNVAKRRPVAVLQSTIDSYVGPEQSAEFAALFGKHNASYDLSLTRRVKYSCGVKFPFTTHCQMHTWQAQTYKDNLCEFWSRALGRDTDYCLHLPKVPPLGQCEEAYCPGPPAEVVT</sequence>
<dbReference type="AlphaFoldDB" id="A0A813LPN3"/>